<proteinExistence type="predicted"/>
<dbReference type="Pfam" id="PF14529">
    <property type="entry name" value="Exo_endo_phos_2"/>
    <property type="match status" value="1"/>
</dbReference>
<feature type="domain" description="Endonuclease/exonuclease/phosphatase" evidence="1">
    <location>
        <begin position="7"/>
        <end position="124"/>
    </location>
</feature>
<organism evidence="2 3">
    <name type="scientific">Araneus ventricosus</name>
    <name type="common">Orbweaver spider</name>
    <name type="synonym">Epeira ventricosa</name>
    <dbReference type="NCBI Taxonomy" id="182803"/>
    <lineage>
        <taxon>Eukaryota</taxon>
        <taxon>Metazoa</taxon>
        <taxon>Ecdysozoa</taxon>
        <taxon>Arthropoda</taxon>
        <taxon>Chelicerata</taxon>
        <taxon>Arachnida</taxon>
        <taxon>Araneae</taxon>
        <taxon>Araneomorphae</taxon>
        <taxon>Entelegynae</taxon>
        <taxon>Araneoidea</taxon>
        <taxon>Araneidae</taxon>
        <taxon>Araneus</taxon>
    </lineage>
</organism>
<dbReference type="InterPro" id="IPR036691">
    <property type="entry name" value="Endo/exonu/phosph_ase_sf"/>
</dbReference>
<protein>
    <recommendedName>
        <fullName evidence="1">Endonuclease/exonuclease/phosphatase domain-containing protein</fullName>
    </recommendedName>
</protein>
<accession>A0A4Y2NK12</accession>
<name>A0A4Y2NK12_ARAVE</name>
<dbReference type="AlphaFoldDB" id="A0A4Y2NK12"/>
<dbReference type="GO" id="GO:0003824">
    <property type="term" value="F:catalytic activity"/>
    <property type="evidence" value="ECO:0007669"/>
    <property type="project" value="InterPro"/>
</dbReference>
<dbReference type="Proteomes" id="UP000499080">
    <property type="component" value="Unassembled WGS sequence"/>
</dbReference>
<keyword evidence="3" id="KW-1185">Reference proteome</keyword>
<evidence type="ECO:0000313" key="2">
    <source>
        <dbReference type="EMBL" id="GBN39213.1"/>
    </source>
</evidence>
<dbReference type="OrthoDB" id="411871at2759"/>
<gene>
    <name evidence="2" type="ORF">AVEN_24068_1</name>
</gene>
<dbReference type="InterPro" id="IPR005135">
    <property type="entry name" value="Endo/exonuclease/phosphatase"/>
</dbReference>
<sequence length="165" mass="19357">MQSTHPITLISAYYTPYSNIQYILQDLRGILSLLQKESIFIDSDLKGHNTVWGYKSNDTRGENIMKFILATDLCLLNTLDSLATFLRHSSVDWPDLTLCSHFLLQYAPHWEVLDDLTNRDYRYILRSIDNPIENYHYIGYKILYGNHHKFPKTLQINTQSIENEI</sequence>
<comment type="caution">
    <text evidence="2">The sequence shown here is derived from an EMBL/GenBank/DDBJ whole genome shotgun (WGS) entry which is preliminary data.</text>
</comment>
<dbReference type="EMBL" id="BGPR01009308">
    <property type="protein sequence ID" value="GBN39213.1"/>
    <property type="molecule type" value="Genomic_DNA"/>
</dbReference>
<evidence type="ECO:0000259" key="1">
    <source>
        <dbReference type="Pfam" id="PF14529"/>
    </source>
</evidence>
<dbReference type="SUPFAM" id="SSF56219">
    <property type="entry name" value="DNase I-like"/>
    <property type="match status" value="1"/>
</dbReference>
<evidence type="ECO:0000313" key="3">
    <source>
        <dbReference type="Proteomes" id="UP000499080"/>
    </source>
</evidence>
<reference evidence="2 3" key="1">
    <citation type="journal article" date="2019" name="Sci. Rep.">
        <title>Orb-weaving spider Araneus ventricosus genome elucidates the spidroin gene catalogue.</title>
        <authorList>
            <person name="Kono N."/>
            <person name="Nakamura H."/>
            <person name="Ohtoshi R."/>
            <person name="Moran D.A.P."/>
            <person name="Shinohara A."/>
            <person name="Yoshida Y."/>
            <person name="Fujiwara M."/>
            <person name="Mori M."/>
            <person name="Tomita M."/>
            <person name="Arakawa K."/>
        </authorList>
    </citation>
    <scope>NUCLEOTIDE SEQUENCE [LARGE SCALE GENOMIC DNA]</scope>
</reference>
<dbReference type="Gene3D" id="3.60.10.10">
    <property type="entry name" value="Endonuclease/exonuclease/phosphatase"/>
    <property type="match status" value="1"/>
</dbReference>